<accession>A0ACB6ZH52</accession>
<dbReference type="EMBL" id="MU118008">
    <property type="protein sequence ID" value="KAF9648768.1"/>
    <property type="molecule type" value="Genomic_DNA"/>
</dbReference>
<keyword evidence="2" id="KW-1185">Reference proteome</keyword>
<proteinExistence type="predicted"/>
<sequence length="517" mass="55526">MAQETTPPPSRTQSKASSGRKDTPSPVADSSNSADKTSPLLPIDWAPSIKYLVLLQIVAHAGMASWCASAFIPAFLQMSKFFHRSIGDMTYLVGAYTLMMGAGVLLWNPLADRYGRRPVLLLSLSECIIATCGVAVSKSYASIMVARIFQGLGVCAPLSLGAAYMKEMYPPRNRGTALGIWTLSITCGPFIAPFICGFIAHHTTWTWIIWLEALMLAAILLFELVFLPEAVPGTPCFRNLYTLRDILVQLPTSPNTVTGDFFLTTRKTLAAVRYPSVWLAGLAFAVPYGYIAVSISSLFPVVYGALYHFSPATQGLLYLPMLIGSLLAECGTGRAGDKCVAADLSSPLGVLIGRRNAGYAASEKAIDAESPTFVTAIGRSEGDVRSDSTKVPEMRLVIALLGMLICIAGLLWFGFGVEKHLHWAHLAVATGLAAYGAQMVTSITFSYVVDCYPKSAKEVVTIMNFFRVLSSFVVLFYNQRLNKAVGYGLAFGIEAIVSGVFGLGGLGVLVAVGGKFR</sequence>
<comment type="caution">
    <text evidence="1">The sequence shown here is derived from an EMBL/GenBank/DDBJ whole genome shotgun (WGS) entry which is preliminary data.</text>
</comment>
<name>A0ACB6ZH52_THEGA</name>
<protein>
    <submittedName>
        <fullName evidence="1">MFS general substrate transporter</fullName>
    </submittedName>
</protein>
<dbReference type="Proteomes" id="UP000886501">
    <property type="component" value="Unassembled WGS sequence"/>
</dbReference>
<reference evidence="1" key="2">
    <citation type="journal article" date="2020" name="Nat. Commun.">
        <title>Large-scale genome sequencing of mycorrhizal fungi provides insights into the early evolution of symbiotic traits.</title>
        <authorList>
            <person name="Miyauchi S."/>
            <person name="Kiss E."/>
            <person name="Kuo A."/>
            <person name="Drula E."/>
            <person name="Kohler A."/>
            <person name="Sanchez-Garcia M."/>
            <person name="Morin E."/>
            <person name="Andreopoulos B."/>
            <person name="Barry K.W."/>
            <person name="Bonito G."/>
            <person name="Buee M."/>
            <person name="Carver A."/>
            <person name="Chen C."/>
            <person name="Cichocki N."/>
            <person name="Clum A."/>
            <person name="Culley D."/>
            <person name="Crous P.W."/>
            <person name="Fauchery L."/>
            <person name="Girlanda M."/>
            <person name="Hayes R.D."/>
            <person name="Keri Z."/>
            <person name="LaButti K."/>
            <person name="Lipzen A."/>
            <person name="Lombard V."/>
            <person name="Magnuson J."/>
            <person name="Maillard F."/>
            <person name="Murat C."/>
            <person name="Nolan M."/>
            <person name="Ohm R.A."/>
            <person name="Pangilinan J."/>
            <person name="Pereira M.F."/>
            <person name="Perotto S."/>
            <person name="Peter M."/>
            <person name="Pfister S."/>
            <person name="Riley R."/>
            <person name="Sitrit Y."/>
            <person name="Stielow J.B."/>
            <person name="Szollosi G."/>
            <person name="Zifcakova L."/>
            <person name="Stursova M."/>
            <person name="Spatafora J.W."/>
            <person name="Tedersoo L."/>
            <person name="Vaario L.M."/>
            <person name="Yamada A."/>
            <person name="Yan M."/>
            <person name="Wang P."/>
            <person name="Xu J."/>
            <person name="Bruns T."/>
            <person name="Baldrian P."/>
            <person name="Vilgalys R."/>
            <person name="Dunand C."/>
            <person name="Henrissat B."/>
            <person name="Grigoriev I.V."/>
            <person name="Hibbett D."/>
            <person name="Nagy L.G."/>
            <person name="Martin F.M."/>
        </authorList>
    </citation>
    <scope>NUCLEOTIDE SEQUENCE</scope>
    <source>
        <strain evidence="1">P2</strain>
    </source>
</reference>
<gene>
    <name evidence="1" type="ORF">BDM02DRAFT_2074372</name>
</gene>
<reference evidence="1" key="1">
    <citation type="submission" date="2019-10" db="EMBL/GenBank/DDBJ databases">
        <authorList>
            <consortium name="DOE Joint Genome Institute"/>
            <person name="Kuo A."/>
            <person name="Miyauchi S."/>
            <person name="Kiss E."/>
            <person name="Drula E."/>
            <person name="Kohler A."/>
            <person name="Sanchez-Garcia M."/>
            <person name="Andreopoulos B."/>
            <person name="Barry K.W."/>
            <person name="Bonito G."/>
            <person name="Buee M."/>
            <person name="Carver A."/>
            <person name="Chen C."/>
            <person name="Cichocki N."/>
            <person name="Clum A."/>
            <person name="Culley D."/>
            <person name="Crous P.W."/>
            <person name="Fauchery L."/>
            <person name="Girlanda M."/>
            <person name="Hayes R."/>
            <person name="Keri Z."/>
            <person name="Labutti K."/>
            <person name="Lipzen A."/>
            <person name="Lombard V."/>
            <person name="Magnuson J."/>
            <person name="Maillard F."/>
            <person name="Morin E."/>
            <person name="Murat C."/>
            <person name="Nolan M."/>
            <person name="Ohm R."/>
            <person name="Pangilinan J."/>
            <person name="Pereira M."/>
            <person name="Perotto S."/>
            <person name="Peter M."/>
            <person name="Riley R."/>
            <person name="Sitrit Y."/>
            <person name="Stielow B."/>
            <person name="Szollosi G."/>
            <person name="Zifcakova L."/>
            <person name="Stursova M."/>
            <person name="Spatafora J.W."/>
            <person name="Tedersoo L."/>
            <person name="Vaario L.-M."/>
            <person name="Yamada A."/>
            <person name="Yan M."/>
            <person name="Wang P."/>
            <person name="Xu J."/>
            <person name="Bruns T."/>
            <person name="Baldrian P."/>
            <person name="Vilgalys R."/>
            <person name="Henrissat B."/>
            <person name="Grigoriev I.V."/>
            <person name="Hibbett D."/>
            <person name="Nagy L.G."/>
            <person name="Martin F.M."/>
        </authorList>
    </citation>
    <scope>NUCLEOTIDE SEQUENCE</scope>
    <source>
        <strain evidence="1">P2</strain>
    </source>
</reference>
<evidence type="ECO:0000313" key="1">
    <source>
        <dbReference type="EMBL" id="KAF9648768.1"/>
    </source>
</evidence>
<organism evidence="1 2">
    <name type="scientific">Thelephora ganbajun</name>
    <name type="common">Ganba fungus</name>
    <dbReference type="NCBI Taxonomy" id="370292"/>
    <lineage>
        <taxon>Eukaryota</taxon>
        <taxon>Fungi</taxon>
        <taxon>Dikarya</taxon>
        <taxon>Basidiomycota</taxon>
        <taxon>Agaricomycotina</taxon>
        <taxon>Agaricomycetes</taxon>
        <taxon>Thelephorales</taxon>
        <taxon>Thelephoraceae</taxon>
        <taxon>Thelephora</taxon>
    </lineage>
</organism>
<evidence type="ECO:0000313" key="2">
    <source>
        <dbReference type="Proteomes" id="UP000886501"/>
    </source>
</evidence>